<evidence type="ECO:0000313" key="2">
    <source>
        <dbReference type="Proteomes" id="UP001062846"/>
    </source>
</evidence>
<organism evidence="1 2">
    <name type="scientific">Rhododendron molle</name>
    <name type="common">Chinese azalea</name>
    <name type="synonym">Azalea mollis</name>
    <dbReference type="NCBI Taxonomy" id="49168"/>
    <lineage>
        <taxon>Eukaryota</taxon>
        <taxon>Viridiplantae</taxon>
        <taxon>Streptophyta</taxon>
        <taxon>Embryophyta</taxon>
        <taxon>Tracheophyta</taxon>
        <taxon>Spermatophyta</taxon>
        <taxon>Magnoliopsida</taxon>
        <taxon>eudicotyledons</taxon>
        <taxon>Gunneridae</taxon>
        <taxon>Pentapetalae</taxon>
        <taxon>asterids</taxon>
        <taxon>Ericales</taxon>
        <taxon>Ericaceae</taxon>
        <taxon>Ericoideae</taxon>
        <taxon>Rhodoreae</taxon>
        <taxon>Rhododendron</taxon>
    </lineage>
</organism>
<comment type="caution">
    <text evidence="1">The sequence shown here is derived from an EMBL/GenBank/DDBJ whole genome shotgun (WGS) entry which is preliminary data.</text>
</comment>
<evidence type="ECO:0000313" key="1">
    <source>
        <dbReference type="EMBL" id="KAI8543165.1"/>
    </source>
</evidence>
<name>A0ACC0MQJ0_RHOML</name>
<reference evidence="1" key="1">
    <citation type="submission" date="2022-02" db="EMBL/GenBank/DDBJ databases">
        <title>Plant Genome Project.</title>
        <authorList>
            <person name="Zhang R.-G."/>
        </authorList>
    </citation>
    <scope>NUCLEOTIDE SEQUENCE</scope>
    <source>
        <strain evidence="1">AT1</strain>
    </source>
</reference>
<proteinExistence type="predicted"/>
<dbReference type="EMBL" id="CM046395">
    <property type="protein sequence ID" value="KAI8543165.1"/>
    <property type="molecule type" value="Genomic_DNA"/>
</dbReference>
<keyword evidence="2" id="KW-1185">Reference proteome</keyword>
<dbReference type="Proteomes" id="UP001062846">
    <property type="component" value="Chromosome 8"/>
</dbReference>
<sequence length="171" mass="20243">MEVPTPPGDHYWSMMDNVKIKFREYYWEYGKSLFQEKSLFYMHTSAQRNWNFEGATNSVELEMLNQYCKNLHVINNSLEDGWGEFYDDNHLQQEFKVIFGYQHKWIFEYQHKWIFEVIILNENLNRVKYGPMNANSDLIDNNAQQCHGLSSLILSTSCMSNDTESVSNGVL</sequence>
<gene>
    <name evidence="1" type="ORF">RHMOL_Rhmol08G0196300</name>
</gene>
<accession>A0ACC0MQJ0</accession>
<protein>
    <submittedName>
        <fullName evidence="1">Uncharacterized protein</fullName>
    </submittedName>
</protein>